<evidence type="ECO:0000313" key="3">
    <source>
        <dbReference type="Proteomes" id="UP000288805"/>
    </source>
</evidence>
<dbReference type="EMBL" id="QGNW01001832">
    <property type="protein sequence ID" value="RVW29687.1"/>
    <property type="molecule type" value="Genomic_DNA"/>
</dbReference>
<dbReference type="InterPro" id="IPR012337">
    <property type="entry name" value="RNaseH-like_sf"/>
</dbReference>
<feature type="domain" description="Integrase catalytic" evidence="1">
    <location>
        <begin position="331"/>
        <end position="440"/>
    </location>
</feature>
<dbReference type="GO" id="GO:0003676">
    <property type="term" value="F:nucleic acid binding"/>
    <property type="evidence" value="ECO:0007669"/>
    <property type="project" value="InterPro"/>
</dbReference>
<dbReference type="Pfam" id="PF13976">
    <property type="entry name" value="gag_pre-integrs"/>
    <property type="match status" value="1"/>
</dbReference>
<name>A0A438D2Q6_VITVI</name>
<accession>A0A438D2Q6</accession>
<dbReference type="InterPro" id="IPR025724">
    <property type="entry name" value="GAG-pre-integrase_dom"/>
</dbReference>
<dbReference type="InterPro" id="IPR001584">
    <property type="entry name" value="Integrase_cat-core"/>
</dbReference>
<dbReference type="Pfam" id="PF25597">
    <property type="entry name" value="SH3_retrovirus"/>
    <property type="match status" value="1"/>
</dbReference>
<dbReference type="AlphaFoldDB" id="A0A438D2Q6"/>
<dbReference type="Proteomes" id="UP000288805">
    <property type="component" value="Unassembled WGS sequence"/>
</dbReference>
<dbReference type="InterPro" id="IPR039537">
    <property type="entry name" value="Retrotran_Ty1/copia-like"/>
</dbReference>
<evidence type="ECO:0000313" key="2">
    <source>
        <dbReference type="EMBL" id="RVW29687.1"/>
    </source>
</evidence>
<dbReference type="InterPro" id="IPR057670">
    <property type="entry name" value="SH3_retrovirus"/>
</dbReference>
<dbReference type="SUPFAM" id="SSF53098">
    <property type="entry name" value="Ribonuclease H-like"/>
    <property type="match status" value="1"/>
</dbReference>
<dbReference type="InterPro" id="IPR036397">
    <property type="entry name" value="RNaseH_sf"/>
</dbReference>
<proteinExistence type="predicted"/>
<sequence>MPLQAFKKTPFRRSENVITGLLTNISDTVQRPSNTGEGRHFRHRFRCALGPILGFVQAPFKARFRRHLRQLLSLECCRCWKATTLKSRCGAAGVSAEHAGYGVHGVVRVGAFHADGIKIGSWRVGFQRSPLKFGFKYGLTVLPSISDIRCEVPELRGNNFKIWKERILHQLGCLDIDYAIRKDEPHKITDTSTPNEILLYESWEKSNRLSVMYIKTKISVGIRCSIKQHENVHELLKAIDEQFVTSDKALASTLIMKFTFLKLIGIRGVDKHIMEMRDIVAQLKKLKRLGHISIDRIRRLVNDGVLSTLDFIDLENCVDCIKGKQTNKSKRGATKSFAILEIIHTDICILDMDSHGQEYFISFIDDFSRYMYLYILHNKNEALKAFKVFKAEVEKQCGKQIKIVRSDRGGEYYDQNTVAERRNKTLLDMVRSMLSSSKLPKFLWTKPLKTTMYILNQVPTKVVTKTPFELLKGWKPSLRHMRVWGCLSKVRIYNPQENKLDPRTISGYFIGYAKKSKEYRFYYPSHNTRIVESRNVKFPEYDLVSGSDQFKNIVFDIDHSESQLSTSSDRLFIVHNTPKVQSGVKRTIVEVPQVVDNIPVDQVVQKCQATPDQLEQLDLLECCQQLVELLNNKLNLILP</sequence>
<gene>
    <name evidence="2" type="primary">POLX_250</name>
    <name evidence="2" type="ORF">CK203_117257</name>
</gene>
<comment type="caution">
    <text evidence="2">The sequence shown here is derived from an EMBL/GenBank/DDBJ whole genome shotgun (WGS) entry which is preliminary data.</text>
</comment>
<organism evidence="2 3">
    <name type="scientific">Vitis vinifera</name>
    <name type="common">Grape</name>
    <dbReference type="NCBI Taxonomy" id="29760"/>
    <lineage>
        <taxon>Eukaryota</taxon>
        <taxon>Viridiplantae</taxon>
        <taxon>Streptophyta</taxon>
        <taxon>Embryophyta</taxon>
        <taxon>Tracheophyta</taxon>
        <taxon>Spermatophyta</taxon>
        <taxon>Magnoliopsida</taxon>
        <taxon>eudicotyledons</taxon>
        <taxon>Gunneridae</taxon>
        <taxon>Pentapetalae</taxon>
        <taxon>rosids</taxon>
        <taxon>Vitales</taxon>
        <taxon>Vitaceae</taxon>
        <taxon>Viteae</taxon>
        <taxon>Vitis</taxon>
    </lineage>
</organism>
<protein>
    <submittedName>
        <fullName evidence="2">Retrovirus-related Pol polyprotein from transposon TNT 1-94</fullName>
    </submittedName>
</protein>
<dbReference type="PANTHER" id="PTHR42648">
    <property type="entry name" value="TRANSPOSASE, PUTATIVE-RELATED"/>
    <property type="match status" value="1"/>
</dbReference>
<dbReference type="Pfam" id="PF00665">
    <property type="entry name" value="rve"/>
    <property type="match status" value="1"/>
</dbReference>
<dbReference type="PROSITE" id="PS50994">
    <property type="entry name" value="INTEGRASE"/>
    <property type="match status" value="1"/>
</dbReference>
<dbReference type="GO" id="GO:0015074">
    <property type="term" value="P:DNA integration"/>
    <property type="evidence" value="ECO:0007669"/>
    <property type="project" value="InterPro"/>
</dbReference>
<dbReference type="PANTHER" id="PTHR42648:SF28">
    <property type="entry name" value="TRANSPOSON-ENCODED PROTEIN WITH RIBONUCLEASE H-LIKE AND RETROVIRUS ZINC FINGER-LIKE DOMAINS"/>
    <property type="match status" value="1"/>
</dbReference>
<reference evidence="2 3" key="1">
    <citation type="journal article" date="2018" name="PLoS Genet.">
        <title>Population sequencing reveals clonal diversity and ancestral inbreeding in the grapevine cultivar Chardonnay.</title>
        <authorList>
            <person name="Roach M.J."/>
            <person name="Johnson D.L."/>
            <person name="Bohlmann J."/>
            <person name="van Vuuren H.J."/>
            <person name="Jones S.J."/>
            <person name="Pretorius I.S."/>
            <person name="Schmidt S.A."/>
            <person name="Borneman A.R."/>
        </authorList>
    </citation>
    <scope>NUCLEOTIDE SEQUENCE [LARGE SCALE GENOMIC DNA]</scope>
    <source>
        <strain evidence="3">cv. Chardonnay</strain>
        <tissue evidence="2">Leaf</tissue>
    </source>
</reference>
<dbReference type="Gene3D" id="3.30.420.10">
    <property type="entry name" value="Ribonuclease H-like superfamily/Ribonuclease H"/>
    <property type="match status" value="2"/>
</dbReference>
<evidence type="ECO:0000259" key="1">
    <source>
        <dbReference type="PROSITE" id="PS50994"/>
    </source>
</evidence>